<dbReference type="OrthoDB" id="7849865at2"/>
<dbReference type="InterPro" id="IPR010499">
    <property type="entry name" value="AraC_E-bd"/>
</dbReference>
<dbReference type="SMART" id="SM00422">
    <property type="entry name" value="HTH_MERR"/>
    <property type="match status" value="1"/>
</dbReference>
<proteinExistence type="predicted"/>
<evidence type="ECO:0000256" key="2">
    <source>
        <dbReference type="SAM" id="Coils"/>
    </source>
</evidence>
<name>A0A318JUI2_9NOCA</name>
<dbReference type="PANTHER" id="PTHR30204:SF97">
    <property type="entry name" value="MERR FAMILY REGULATORY PROTEIN"/>
    <property type="match status" value="1"/>
</dbReference>
<dbReference type="AlphaFoldDB" id="A0A318JUI2"/>
<evidence type="ECO:0000259" key="3">
    <source>
        <dbReference type="PROSITE" id="PS50937"/>
    </source>
</evidence>
<dbReference type="Pfam" id="PF13411">
    <property type="entry name" value="MerR_1"/>
    <property type="match status" value="1"/>
</dbReference>
<accession>A0A318JUI2</accession>
<evidence type="ECO:0000313" key="4">
    <source>
        <dbReference type="EMBL" id="PXX60331.1"/>
    </source>
</evidence>
<dbReference type="CDD" id="cd01107">
    <property type="entry name" value="HTH_BmrR"/>
    <property type="match status" value="1"/>
</dbReference>
<dbReference type="RefSeq" id="WP_040739674.1">
    <property type="nucleotide sequence ID" value="NZ_QJKF01000010.1"/>
</dbReference>
<dbReference type="GO" id="GO:0003677">
    <property type="term" value="F:DNA binding"/>
    <property type="evidence" value="ECO:0007669"/>
    <property type="project" value="UniProtKB-KW"/>
</dbReference>
<dbReference type="SMART" id="SM00871">
    <property type="entry name" value="AraC_E_bind"/>
    <property type="match status" value="1"/>
</dbReference>
<dbReference type="PROSITE" id="PS50937">
    <property type="entry name" value="HTH_MERR_2"/>
    <property type="match status" value="1"/>
</dbReference>
<organism evidence="4 5">
    <name type="scientific">Nocardia tenerifensis</name>
    <dbReference type="NCBI Taxonomy" id="228006"/>
    <lineage>
        <taxon>Bacteria</taxon>
        <taxon>Bacillati</taxon>
        <taxon>Actinomycetota</taxon>
        <taxon>Actinomycetes</taxon>
        <taxon>Mycobacteriales</taxon>
        <taxon>Nocardiaceae</taxon>
        <taxon>Nocardia</taxon>
    </lineage>
</organism>
<evidence type="ECO:0000256" key="1">
    <source>
        <dbReference type="ARBA" id="ARBA00023125"/>
    </source>
</evidence>
<dbReference type="InterPro" id="IPR009061">
    <property type="entry name" value="DNA-bd_dom_put_sf"/>
</dbReference>
<dbReference type="Gene3D" id="1.10.1660.10">
    <property type="match status" value="1"/>
</dbReference>
<dbReference type="EMBL" id="QJKF01000010">
    <property type="protein sequence ID" value="PXX60331.1"/>
    <property type="molecule type" value="Genomic_DNA"/>
</dbReference>
<dbReference type="GO" id="GO:0003700">
    <property type="term" value="F:DNA-binding transcription factor activity"/>
    <property type="evidence" value="ECO:0007669"/>
    <property type="project" value="InterPro"/>
</dbReference>
<feature type="domain" description="HTH merR-type" evidence="3">
    <location>
        <begin position="1"/>
        <end position="71"/>
    </location>
</feature>
<reference evidence="4 5" key="1">
    <citation type="submission" date="2018-05" db="EMBL/GenBank/DDBJ databases">
        <title>Genomic Encyclopedia of Type Strains, Phase IV (KMG-IV): sequencing the most valuable type-strain genomes for metagenomic binning, comparative biology and taxonomic classification.</title>
        <authorList>
            <person name="Goeker M."/>
        </authorList>
    </citation>
    <scope>NUCLEOTIDE SEQUENCE [LARGE SCALE GENOMIC DNA]</scope>
    <source>
        <strain evidence="4 5">DSM 44704</strain>
    </source>
</reference>
<dbReference type="SUPFAM" id="SSF55136">
    <property type="entry name" value="Probable bacterial effector-binding domain"/>
    <property type="match status" value="1"/>
</dbReference>
<sequence>MFTIGDFARHGQVSVRMLRHYDAIGLLRPDRVDGQSGYRFYSGAQLARLNRLVALKELGFTLEQVGRILDDQVSGAELRGMLTLRRAELEQRIASDRARLAQVEARLRIIEKEGAMPAHDVILKSLPAVRVAELSAVAASFEPESIGPVIGPLFEDICLRLEKAGVPIVGHGIAYYDEREDGSVLAHAAMPVDLDPADAHDFAVVDLPAIPQAATIIHRGSMNEVLEPWQALGRWVDENGYRLSGTSREVTLVHTEDPAGWVTELQEPISPK</sequence>
<evidence type="ECO:0000313" key="5">
    <source>
        <dbReference type="Proteomes" id="UP000247569"/>
    </source>
</evidence>
<dbReference type="InterPro" id="IPR047057">
    <property type="entry name" value="MerR_fam"/>
</dbReference>
<protein>
    <submittedName>
        <fullName evidence="4">DNA-binding transcriptional MerR regulator</fullName>
    </submittedName>
</protein>
<dbReference type="InterPro" id="IPR000551">
    <property type="entry name" value="MerR-type_HTH_dom"/>
</dbReference>
<feature type="coiled-coil region" evidence="2">
    <location>
        <begin position="86"/>
        <end position="113"/>
    </location>
</feature>
<dbReference type="SUPFAM" id="SSF46955">
    <property type="entry name" value="Putative DNA-binding domain"/>
    <property type="match status" value="1"/>
</dbReference>
<dbReference type="InterPro" id="IPR011256">
    <property type="entry name" value="Reg_factor_effector_dom_sf"/>
</dbReference>
<keyword evidence="1 4" id="KW-0238">DNA-binding</keyword>
<gene>
    <name evidence="4" type="ORF">DFR70_110171</name>
</gene>
<dbReference type="Proteomes" id="UP000247569">
    <property type="component" value="Unassembled WGS sequence"/>
</dbReference>
<dbReference type="Gene3D" id="3.20.80.10">
    <property type="entry name" value="Regulatory factor, effector binding domain"/>
    <property type="match status" value="1"/>
</dbReference>
<dbReference type="PANTHER" id="PTHR30204">
    <property type="entry name" value="REDOX-CYCLING DRUG-SENSING TRANSCRIPTIONAL ACTIVATOR SOXR"/>
    <property type="match status" value="1"/>
</dbReference>
<keyword evidence="5" id="KW-1185">Reference proteome</keyword>
<comment type="caution">
    <text evidence="4">The sequence shown here is derived from an EMBL/GenBank/DDBJ whole genome shotgun (WGS) entry which is preliminary data.</text>
</comment>
<keyword evidence="2" id="KW-0175">Coiled coil</keyword>